<dbReference type="RefSeq" id="WP_153411382.1">
    <property type="nucleotide sequence ID" value="NZ_WEGK01000007.1"/>
</dbReference>
<evidence type="ECO:0000313" key="2">
    <source>
        <dbReference type="EMBL" id="MQY20654.1"/>
    </source>
</evidence>
<organism evidence="2 3">
    <name type="scientific">Nocardia macrotermitis</name>
    <dbReference type="NCBI Taxonomy" id="2585198"/>
    <lineage>
        <taxon>Bacteria</taxon>
        <taxon>Bacillati</taxon>
        <taxon>Actinomycetota</taxon>
        <taxon>Actinomycetes</taxon>
        <taxon>Mycobacteriales</taxon>
        <taxon>Nocardiaceae</taxon>
        <taxon>Nocardia</taxon>
    </lineage>
</organism>
<reference evidence="2 3" key="1">
    <citation type="submission" date="2019-10" db="EMBL/GenBank/DDBJ databases">
        <title>Nocardia macrotermitis sp. nov. and Nocardia aurantia sp. nov., isolated from the gut of fungus growing-termite Macrotermes natalensis.</title>
        <authorList>
            <person name="Benndorf R."/>
            <person name="Schwitalla J."/>
            <person name="Martin K."/>
            <person name="De Beer W."/>
            <person name="Kaster A.-K."/>
            <person name="Vollmers J."/>
            <person name="Poulsen M."/>
            <person name="Beemelmanns C."/>
        </authorList>
    </citation>
    <scope>NUCLEOTIDE SEQUENCE [LARGE SCALE GENOMIC DNA]</scope>
    <source>
        <strain evidence="2 3">RB20</strain>
    </source>
</reference>
<dbReference type="PANTHER" id="PTHR40396">
    <property type="entry name" value="ATPASE-LIKE PROTEIN"/>
    <property type="match status" value="1"/>
</dbReference>
<accession>A0A7K0D729</accession>
<dbReference type="GO" id="GO:0016887">
    <property type="term" value="F:ATP hydrolysis activity"/>
    <property type="evidence" value="ECO:0007669"/>
    <property type="project" value="InterPro"/>
</dbReference>
<dbReference type="PANTHER" id="PTHR40396:SF1">
    <property type="entry name" value="ATPASE AAA-TYPE CORE DOMAIN-CONTAINING PROTEIN"/>
    <property type="match status" value="1"/>
</dbReference>
<dbReference type="GO" id="GO:0005524">
    <property type="term" value="F:ATP binding"/>
    <property type="evidence" value="ECO:0007669"/>
    <property type="project" value="InterPro"/>
</dbReference>
<dbReference type="EMBL" id="WEGK01000007">
    <property type="protein sequence ID" value="MQY20654.1"/>
    <property type="molecule type" value="Genomic_DNA"/>
</dbReference>
<dbReference type="SUPFAM" id="SSF52540">
    <property type="entry name" value="P-loop containing nucleoside triphosphate hydrolases"/>
    <property type="match status" value="1"/>
</dbReference>
<dbReference type="InterPro" id="IPR003959">
    <property type="entry name" value="ATPase_AAA_core"/>
</dbReference>
<protein>
    <recommendedName>
        <fullName evidence="1">ATPase AAA-type core domain-containing protein</fullName>
    </recommendedName>
</protein>
<name>A0A7K0D729_9NOCA</name>
<gene>
    <name evidence="2" type="ORF">NRB20_37620</name>
</gene>
<dbReference type="Proteomes" id="UP000438448">
    <property type="component" value="Unassembled WGS sequence"/>
</dbReference>
<dbReference type="InterPro" id="IPR027417">
    <property type="entry name" value="P-loop_NTPase"/>
</dbReference>
<dbReference type="OrthoDB" id="9809324at2"/>
<feature type="domain" description="ATPase AAA-type core" evidence="1">
    <location>
        <begin position="41"/>
        <end position="376"/>
    </location>
</feature>
<sequence>MLQSFRFGNHRSFRDEQQLNLMPVYPSGRDDQEGGLRPVSIVGIFGANASGKSNVIDALMYMQHLVLQSDRDVEPGVGLRRDTFRLVREAMLEPSRYVVDLLLSGERVTYGVTIDDKGVLEEWLYQYSRTERYKNDGRMAVVFERTGDDFNWGADYKNRKDLHAVSDITASTALFLATAARFKMQNRREQPAVDDLLHRTYLWFNRMRIRRGTYGATRPFVRISGTRNLQSFQDDYYRHQMEELLRVADFGIAGIDVIVGSREARDAAVELEAAGKYSQAMAMREAGRDRLIFRHKGAEDGMFMELSDESRGTQQILDLGADAVRSINRGSLLVVDEIDASLHPLISASLISIFRESHRGSRVPQLIFTSHDATLLGSLGGEEVLNRDEVWFTEKADDGRSLLYSLAEFKPRKGGENRERRYLNGSYGAVPEISADMLTTAASLRADDDVES</sequence>
<dbReference type="AlphaFoldDB" id="A0A7K0D729"/>
<evidence type="ECO:0000313" key="3">
    <source>
        <dbReference type="Proteomes" id="UP000438448"/>
    </source>
</evidence>
<evidence type="ECO:0000259" key="1">
    <source>
        <dbReference type="Pfam" id="PF13304"/>
    </source>
</evidence>
<keyword evidence="3" id="KW-1185">Reference proteome</keyword>
<dbReference type="Pfam" id="PF13304">
    <property type="entry name" value="AAA_21"/>
    <property type="match status" value="1"/>
</dbReference>
<comment type="caution">
    <text evidence="2">The sequence shown here is derived from an EMBL/GenBank/DDBJ whole genome shotgun (WGS) entry which is preliminary data.</text>
</comment>
<proteinExistence type="predicted"/>
<dbReference type="Gene3D" id="3.40.50.300">
    <property type="entry name" value="P-loop containing nucleotide triphosphate hydrolases"/>
    <property type="match status" value="2"/>
</dbReference>